<dbReference type="Pfam" id="PF04325">
    <property type="entry name" value="DUF465"/>
    <property type="match status" value="1"/>
</dbReference>
<comment type="caution">
    <text evidence="1">The sequence shown here is derived from an EMBL/GenBank/DDBJ whole genome shotgun (WGS) entry which is preliminary data.</text>
</comment>
<gene>
    <name evidence="1" type="ORF">M5G17_03690</name>
</gene>
<name>A0ABT5P3U7_9PSED</name>
<dbReference type="InterPro" id="IPR038444">
    <property type="entry name" value="DUF465_sf"/>
</dbReference>
<reference evidence="1 2" key="1">
    <citation type="submission" date="2022-05" db="EMBL/GenBank/DDBJ databases">
        <title>Novel Pseudomonas spp. Isolated from a Rainbow Trout Aquaculture Facility.</title>
        <authorList>
            <person name="Testerman T."/>
            <person name="Graf J."/>
        </authorList>
    </citation>
    <scope>NUCLEOTIDE SEQUENCE [LARGE SCALE GENOMIC DNA]</scope>
    <source>
        <strain evidence="1 2">ID1025</strain>
    </source>
</reference>
<keyword evidence="2" id="KW-1185">Reference proteome</keyword>
<evidence type="ECO:0000313" key="1">
    <source>
        <dbReference type="EMBL" id="MDD1012783.1"/>
    </source>
</evidence>
<sequence>MPVKHDLLADLGLDEKAFNDKKKADAQLSRLHDKYNDIDTRVLEAERGSASDDQVNKLRLERVQIKDEIVAHLK</sequence>
<evidence type="ECO:0000313" key="2">
    <source>
        <dbReference type="Proteomes" id="UP001148184"/>
    </source>
</evidence>
<dbReference type="InterPro" id="IPR007420">
    <property type="entry name" value="DUF465"/>
</dbReference>
<dbReference type="RefSeq" id="WP_273891661.1">
    <property type="nucleotide sequence ID" value="NZ_JAMDGP010000052.1"/>
</dbReference>
<dbReference type="Proteomes" id="UP001148184">
    <property type="component" value="Unassembled WGS sequence"/>
</dbReference>
<proteinExistence type="predicted"/>
<protein>
    <submittedName>
        <fullName evidence="1">DUF465 domain-containing protein</fullName>
    </submittedName>
</protein>
<organism evidence="1 2">
    <name type="scientific">Pseudomonas rubra</name>
    <dbReference type="NCBI Taxonomy" id="2942627"/>
    <lineage>
        <taxon>Bacteria</taxon>
        <taxon>Pseudomonadati</taxon>
        <taxon>Pseudomonadota</taxon>
        <taxon>Gammaproteobacteria</taxon>
        <taxon>Pseudomonadales</taxon>
        <taxon>Pseudomonadaceae</taxon>
        <taxon>Pseudomonas</taxon>
    </lineage>
</organism>
<dbReference type="Gene3D" id="6.10.280.50">
    <property type="match status" value="1"/>
</dbReference>
<dbReference type="EMBL" id="JAMDGZ010000009">
    <property type="protein sequence ID" value="MDD1012783.1"/>
    <property type="molecule type" value="Genomic_DNA"/>
</dbReference>
<accession>A0ABT5P3U7</accession>